<dbReference type="EMBL" id="JAMZED010000031">
    <property type="protein sequence ID" value="MCR6505509.1"/>
    <property type="molecule type" value="Genomic_DNA"/>
</dbReference>
<evidence type="ECO:0000313" key="2">
    <source>
        <dbReference type="EMBL" id="MCR6505509.1"/>
    </source>
</evidence>
<keyword evidence="1" id="KW-0472">Membrane</keyword>
<feature type="transmembrane region" description="Helical" evidence="1">
    <location>
        <begin position="42"/>
        <end position="61"/>
    </location>
</feature>
<reference evidence="2" key="1">
    <citation type="journal article" date="2022" name="Arch. Microbiol.">
        <title>Bacteroides muris sp. nov. isolated from the cecum of wild-derived house mice.</title>
        <authorList>
            <person name="Fokt H."/>
            <person name="Unni R."/>
            <person name="Repnik U."/>
            <person name="Schmitz R.A."/>
            <person name="Bramkamp M."/>
            <person name="Baines J.F."/>
            <person name="Unterweger D."/>
        </authorList>
    </citation>
    <scope>NUCLEOTIDE SEQUENCE</scope>
    <source>
        <strain evidence="2">KH365_2</strain>
    </source>
</reference>
<protein>
    <submittedName>
        <fullName evidence="2">Uncharacterized protein</fullName>
    </submittedName>
</protein>
<keyword evidence="1" id="KW-0812">Transmembrane</keyword>
<evidence type="ECO:0000256" key="1">
    <source>
        <dbReference type="SAM" id="Phobius"/>
    </source>
</evidence>
<reference evidence="2" key="2">
    <citation type="submission" date="2022-04" db="EMBL/GenBank/DDBJ databases">
        <authorList>
            <person name="Fokt H."/>
            <person name="Baines J."/>
        </authorList>
    </citation>
    <scope>NUCLEOTIDE SEQUENCE</scope>
    <source>
        <strain evidence="2">KH365_2</strain>
    </source>
</reference>
<name>A0A9X2NUJ5_9BACE</name>
<accession>A0A9X2NUJ5</accession>
<dbReference type="AlphaFoldDB" id="A0A9X2NUJ5"/>
<gene>
    <name evidence="2" type="ORF">M1B79_12730</name>
</gene>
<proteinExistence type="predicted"/>
<evidence type="ECO:0000313" key="3">
    <source>
        <dbReference type="Proteomes" id="UP001143192"/>
    </source>
</evidence>
<sequence length="64" mass="7626">MREQDLLNNAFSASQLKQVKEIYHIDELLLEKQKIQDMNCRIGFILLGVCLLLMLLFYLRIKRT</sequence>
<keyword evidence="1" id="KW-1133">Transmembrane helix</keyword>
<comment type="caution">
    <text evidence="2">The sequence shown here is derived from an EMBL/GenBank/DDBJ whole genome shotgun (WGS) entry which is preliminary data.</text>
</comment>
<dbReference type="Proteomes" id="UP001143192">
    <property type="component" value="Unassembled WGS sequence"/>
</dbReference>
<organism evidence="2 3">
    <name type="scientific">Bacteroides muris</name>
    <name type="common">ex Fokt et al. 2023</name>
    <dbReference type="NCBI Taxonomy" id="2937417"/>
    <lineage>
        <taxon>Bacteria</taxon>
        <taxon>Pseudomonadati</taxon>
        <taxon>Bacteroidota</taxon>
        <taxon>Bacteroidia</taxon>
        <taxon>Bacteroidales</taxon>
        <taxon>Bacteroidaceae</taxon>
        <taxon>Bacteroides</taxon>
    </lineage>
</organism>
<keyword evidence="3" id="KW-1185">Reference proteome</keyword>